<keyword evidence="4" id="KW-1185">Reference proteome</keyword>
<reference evidence="3 4" key="1">
    <citation type="submission" date="2018-08" db="EMBL/GenBank/DDBJ databases">
        <title>Parvularcula sp. SM1705, isolated from surface water of the South Sea China.</title>
        <authorList>
            <person name="Sun L."/>
        </authorList>
    </citation>
    <scope>NUCLEOTIDE SEQUENCE [LARGE SCALE GENOMIC DNA]</scope>
    <source>
        <strain evidence="3 4">SM1705</strain>
    </source>
</reference>
<dbReference type="InParanoid" id="A0A371RGA9"/>
<dbReference type="InterPro" id="IPR000760">
    <property type="entry name" value="Inositol_monophosphatase-like"/>
</dbReference>
<dbReference type="PANTHER" id="PTHR20854">
    <property type="entry name" value="INOSITOL MONOPHOSPHATASE"/>
    <property type="match status" value="1"/>
</dbReference>
<accession>A0A371RGA9</accession>
<evidence type="ECO:0000313" key="3">
    <source>
        <dbReference type="EMBL" id="RFB04455.1"/>
    </source>
</evidence>
<dbReference type="GO" id="GO:0046872">
    <property type="term" value="F:metal ion binding"/>
    <property type="evidence" value="ECO:0007669"/>
    <property type="project" value="UniProtKB-KW"/>
</dbReference>
<dbReference type="SUPFAM" id="SSF56655">
    <property type="entry name" value="Carbohydrate phosphatase"/>
    <property type="match status" value="1"/>
</dbReference>
<comment type="similarity">
    <text evidence="1">Belongs to the inositol monophosphatase superfamily.</text>
</comment>
<evidence type="ECO:0000256" key="2">
    <source>
        <dbReference type="PIRSR" id="PIRSR600760-2"/>
    </source>
</evidence>
<dbReference type="Proteomes" id="UP000264589">
    <property type="component" value="Unassembled WGS sequence"/>
</dbReference>
<name>A0A371RGA9_9PROT</name>
<proteinExistence type="inferred from homology"/>
<comment type="caution">
    <text evidence="3">The sequence shown here is derived from an EMBL/GenBank/DDBJ whole genome shotgun (WGS) entry which is preliminary data.</text>
</comment>
<feature type="binding site" evidence="2">
    <location>
        <position position="90"/>
    </location>
    <ligand>
        <name>Mg(2+)</name>
        <dbReference type="ChEBI" id="CHEBI:18420"/>
        <label>2</label>
    </ligand>
</feature>
<dbReference type="AlphaFoldDB" id="A0A371RGA9"/>
<sequence>MTGSLPELGPLFDRLITIAAGETLPRFRMGTAITDKGGAKGLAYDPVTEADQEAERMLRIAIEAAYPGHGILGEEHDEKPGTEDWRWVIDPVDGTRAFVCGVPFWTTLIGFEDDATPVGGIISQPFLDEHWLRLPGEATLYRKGTSLIPARVSGQTDLGDATIMVTDLRTGEYFTEDEARAVTALTKACRLCRTGLDSYGFGLVASGHMDIVVEAALNWHDIAAVIPVIEGAGGIACSWDGAPITQDFVRGRVILAASQELADAAVAQLRDVPLP</sequence>
<dbReference type="GO" id="GO:0008934">
    <property type="term" value="F:inositol monophosphate 1-phosphatase activity"/>
    <property type="evidence" value="ECO:0007669"/>
    <property type="project" value="TreeGrafter"/>
</dbReference>
<dbReference type="PRINTS" id="PR00377">
    <property type="entry name" value="IMPHPHTASES"/>
</dbReference>
<organism evidence="3 4">
    <name type="scientific">Parvularcula marina</name>
    <dbReference type="NCBI Taxonomy" id="2292771"/>
    <lineage>
        <taxon>Bacteria</taxon>
        <taxon>Pseudomonadati</taxon>
        <taxon>Pseudomonadota</taxon>
        <taxon>Alphaproteobacteria</taxon>
        <taxon>Parvularculales</taxon>
        <taxon>Parvularculaceae</taxon>
        <taxon>Parvularcula</taxon>
    </lineage>
</organism>
<comment type="cofactor">
    <cofactor evidence="2">
        <name>Mg(2+)</name>
        <dbReference type="ChEBI" id="CHEBI:18420"/>
    </cofactor>
</comment>
<dbReference type="Gene3D" id="3.40.190.80">
    <property type="match status" value="1"/>
</dbReference>
<evidence type="ECO:0000256" key="1">
    <source>
        <dbReference type="ARBA" id="ARBA00009759"/>
    </source>
</evidence>
<dbReference type="EMBL" id="QUQO01000001">
    <property type="protein sequence ID" value="RFB04455.1"/>
    <property type="molecule type" value="Genomic_DNA"/>
</dbReference>
<feature type="binding site" evidence="2">
    <location>
        <position position="221"/>
    </location>
    <ligand>
        <name>Mg(2+)</name>
        <dbReference type="ChEBI" id="CHEBI:18420"/>
        <label>1</label>
        <note>catalytic</note>
    </ligand>
</feature>
<dbReference type="OrthoDB" id="9785695at2"/>
<evidence type="ECO:0000313" key="4">
    <source>
        <dbReference type="Proteomes" id="UP000264589"/>
    </source>
</evidence>
<dbReference type="PANTHER" id="PTHR20854:SF4">
    <property type="entry name" value="INOSITOL-1-MONOPHOSPHATASE-RELATED"/>
    <property type="match status" value="1"/>
</dbReference>
<dbReference type="Gene3D" id="3.30.540.10">
    <property type="entry name" value="Fructose-1,6-Bisphosphatase, subunit A, domain 1"/>
    <property type="match status" value="1"/>
</dbReference>
<dbReference type="Pfam" id="PF00459">
    <property type="entry name" value="Inositol_P"/>
    <property type="match status" value="1"/>
</dbReference>
<protein>
    <submittedName>
        <fullName evidence="3">Histidinol-phosphatase</fullName>
    </submittedName>
</protein>
<dbReference type="RefSeq" id="WP_116391088.1">
    <property type="nucleotide sequence ID" value="NZ_QUQO01000001.1"/>
</dbReference>
<feature type="binding site" evidence="2">
    <location>
        <position position="93"/>
    </location>
    <ligand>
        <name>Mg(2+)</name>
        <dbReference type="ChEBI" id="CHEBI:18420"/>
        <label>2</label>
    </ligand>
</feature>
<gene>
    <name evidence="3" type="ORF">DX908_03630</name>
</gene>
<dbReference type="GO" id="GO:0006020">
    <property type="term" value="P:inositol metabolic process"/>
    <property type="evidence" value="ECO:0007669"/>
    <property type="project" value="TreeGrafter"/>
</dbReference>
<dbReference type="GO" id="GO:0007165">
    <property type="term" value="P:signal transduction"/>
    <property type="evidence" value="ECO:0007669"/>
    <property type="project" value="TreeGrafter"/>
</dbReference>
<keyword evidence="2" id="KW-0460">Magnesium</keyword>
<keyword evidence="2" id="KW-0479">Metal-binding</keyword>
<feature type="binding site" evidence="2">
    <location>
        <position position="74"/>
    </location>
    <ligand>
        <name>Mg(2+)</name>
        <dbReference type="ChEBI" id="CHEBI:18420"/>
        <label>1</label>
        <note>catalytic</note>
    </ligand>
</feature>